<evidence type="ECO:0008006" key="2">
    <source>
        <dbReference type="Google" id="ProtNLM"/>
    </source>
</evidence>
<dbReference type="EMBL" id="MDBS01000003">
    <property type="protein sequence ID" value="PMP32973.1"/>
    <property type="molecule type" value="Genomic_DNA"/>
</dbReference>
<dbReference type="InterPro" id="IPR008840">
    <property type="entry name" value="Sipho_Gp157"/>
</dbReference>
<dbReference type="AlphaFoldDB" id="A0A7Z1MML0"/>
<dbReference type="Pfam" id="PF05565">
    <property type="entry name" value="Sipho_Gp157"/>
    <property type="match status" value="1"/>
</dbReference>
<name>A0A7Z1MML0_9VIBR</name>
<reference evidence="1" key="1">
    <citation type="submission" date="2016-07" db="EMBL/GenBank/DDBJ databases">
        <authorList>
            <person name="Kauffman K."/>
            <person name="Arevalo P."/>
            <person name="Polz M.F."/>
        </authorList>
    </citation>
    <scope>NUCLEOTIDE SEQUENCE</scope>
    <source>
        <strain evidence="1">10N.222.46.E12</strain>
    </source>
</reference>
<sequence length="184" mass="21332">MAEAVQETKEPRSMNHIVEEIQSFLKQAEENGFDDETIAATLEGMDYGIDEKLTAYRFVMDDLENKAKQAKASSDIYKEQAKPYADRSKTLDSERKRMTWPLLNLFKMLKIDKQKGSYGTFFIKKNPDKLHIEKDKVPNEFLVRNVSYSIDEAAIKEHLKTLPEGESLDFAWYIEGAEQVQLRK</sequence>
<protein>
    <recommendedName>
        <fullName evidence="2">Phage protein</fullName>
    </recommendedName>
</protein>
<reference evidence="1" key="2">
    <citation type="journal article" date="2018" name="Nature">
        <title>A major lineage of non-tailed dsDNA viruses as unrecognized killers of marine bacteria.</title>
        <authorList>
            <person name="Kauffman K.M."/>
            <person name="Hussain F.A."/>
            <person name="Yang J."/>
            <person name="Arevalo P."/>
            <person name="Brown J.M."/>
            <person name="Chang W.K."/>
            <person name="VanInsberghe D."/>
            <person name="Elsherbini J."/>
            <person name="Sharma R.S."/>
            <person name="Cutler M.B."/>
            <person name="Kelly L."/>
            <person name="Polz M.F."/>
        </authorList>
    </citation>
    <scope>NUCLEOTIDE SEQUENCE</scope>
    <source>
        <strain evidence="1">10N.222.46.E12</strain>
    </source>
</reference>
<organism evidence="1">
    <name type="scientific">Vibrio cyclitrophicus</name>
    <dbReference type="NCBI Taxonomy" id="47951"/>
    <lineage>
        <taxon>Bacteria</taxon>
        <taxon>Pseudomonadati</taxon>
        <taxon>Pseudomonadota</taxon>
        <taxon>Gammaproteobacteria</taxon>
        <taxon>Vibrionales</taxon>
        <taxon>Vibrionaceae</taxon>
        <taxon>Vibrio</taxon>
    </lineage>
</organism>
<comment type="caution">
    <text evidence="1">The sequence shown here is derived from an EMBL/GenBank/DDBJ whole genome shotgun (WGS) entry which is preliminary data.</text>
</comment>
<evidence type="ECO:0000313" key="1">
    <source>
        <dbReference type="EMBL" id="PMP32973.1"/>
    </source>
</evidence>
<accession>A0A7Z1MML0</accession>
<proteinExistence type="predicted"/>
<dbReference type="RefSeq" id="WP_102387585.1">
    <property type="nucleotide sequence ID" value="NZ_CP170590.1"/>
</dbReference>
<gene>
    <name evidence="1" type="ORF">BCS90_09565</name>
</gene>